<accession>A0A6L2KGL3</accession>
<dbReference type="AlphaFoldDB" id="A0A6L2KGL3"/>
<evidence type="ECO:0000313" key="1">
    <source>
        <dbReference type="EMBL" id="GEU48069.1"/>
    </source>
</evidence>
<protein>
    <submittedName>
        <fullName evidence="1">Uncharacterized protein</fullName>
    </submittedName>
</protein>
<proteinExistence type="predicted"/>
<dbReference type="EMBL" id="BKCJ010002366">
    <property type="protein sequence ID" value="GEU48069.1"/>
    <property type="molecule type" value="Genomic_DNA"/>
</dbReference>
<sequence length="119" mass="13192">MESSSNLNKVEGFVGSFDVGDLHDRMSRLKDVEAGMKPAMTIRKPIRGIKNPNYEEEHAYAKGDHIGVSSNAGQMSKKSQDGTTMGTVCSWLINETNVETLITCIYKIKANRQITLVKE</sequence>
<organism evidence="1">
    <name type="scientific">Tanacetum cinerariifolium</name>
    <name type="common">Dalmatian daisy</name>
    <name type="synonym">Chrysanthemum cinerariifolium</name>
    <dbReference type="NCBI Taxonomy" id="118510"/>
    <lineage>
        <taxon>Eukaryota</taxon>
        <taxon>Viridiplantae</taxon>
        <taxon>Streptophyta</taxon>
        <taxon>Embryophyta</taxon>
        <taxon>Tracheophyta</taxon>
        <taxon>Spermatophyta</taxon>
        <taxon>Magnoliopsida</taxon>
        <taxon>eudicotyledons</taxon>
        <taxon>Gunneridae</taxon>
        <taxon>Pentapetalae</taxon>
        <taxon>asterids</taxon>
        <taxon>campanulids</taxon>
        <taxon>Asterales</taxon>
        <taxon>Asteraceae</taxon>
        <taxon>Asteroideae</taxon>
        <taxon>Anthemideae</taxon>
        <taxon>Anthemidinae</taxon>
        <taxon>Tanacetum</taxon>
    </lineage>
</organism>
<comment type="caution">
    <text evidence="1">The sequence shown here is derived from an EMBL/GenBank/DDBJ whole genome shotgun (WGS) entry which is preliminary data.</text>
</comment>
<name>A0A6L2KGL3_TANCI</name>
<gene>
    <name evidence="1" type="ORF">Tci_020047</name>
</gene>
<reference evidence="1" key="1">
    <citation type="journal article" date="2019" name="Sci. Rep.">
        <title>Draft genome of Tanacetum cinerariifolium, the natural source of mosquito coil.</title>
        <authorList>
            <person name="Yamashiro T."/>
            <person name="Shiraishi A."/>
            <person name="Satake H."/>
            <person name="Nakayama K."/>
        </authorList>
    </citation>
    <scope>NUCLEOTIDE SEQUENCE</scope>
</reference>